<keyword evidence="1" id="KW-1133">Transmembrane helix</keyword>
<dbReference type="AlphaFoldDB" id="A0AAD1XDJ2"/>
<feature type="transmembrane region" description="Helical" evidence="1">
    <location>
        <begin position="22"/>
        <end position="41"/>
    </location>
</feature>
<evidence type="ECO:0000256" key="1">
    <source>
        <dbReference type="SAM" id="Phobius"/>
    </source>
</evidence>
<dbReference type="Proteomes" id="UP001295684">
    <property type="component" value="Unassembled WGS sequence"/>
</dbReference>
<evidence type="ECO:0000313" key="2">
    <source>
        <dbReference type="EMBL" id="CAI2370480.1"/>
    </source>
</evidence>
<keyword evidence="1" id="KW-0472">Membrane</keyword>
<organism evidence="2 3">
    <name type="scientific">Euplotes crassus</name>
    <dbReference type="NCBI Taxonomy" id="5936"/>
    <lineage>
        <taxon>Eukaryota</taxon>
        <taxon>Sar</taxon>
        <taxon>Alveolata</taxon>
        <taxon>Ciliophora</taxon>
        <taxon>Intramacronucleata</taxon>
        <taxon>Spirotrichea</taxon>
        <taxon>Hypotrichia</taxon>
        <taxon>Euplotida</taxon>
        <taxon>Euplotidae</taxon>
        <taxon>Moneuplotes</taxon>
    </lineage>
</organism>
<proteinExistence type="predicted"/>
<gene>
    <name evidence="2" type="ORF">ECRASSUSDP1_LOCUS11793</name>
</gene>
<comment type="caution">
    <text evidence="2">The sequence shown here is derived from an EMBL/GenBank/DDBJ whole genome shotgun (WGS) entry which is preliminary data.</text>
</comment>
<protein>
    <submittedName>
        <fullName evidence="2">Uncharacterized protein</fullName>
    </submittedName>
</protein>
<dbReference type="EMBL" id="CAMPGE010011664">
    <property type="protein sequence ID" value="CAI2370480.1"/>
    <property type="molecule type" value="Genomic_DNA"/>
</dbReference>
<keyword evidence="3" id="KW-1185">Reference proteome</keyword>
<evidence type="ECO:0000313" key="3">
    <source>
        <dbReference type="Proteomes" id="UP001295684"/>
    </source>
</evidence>
<accession>A0AAD1XDJ2</accession>
<keyword evidence="1" id="KW-0812">Transmembrane</keyword>
<name>A0AAD1XDJ2_EUPCR</name>
<sequence>MNLEGTKLISPDKLVGIIMDDFNIFCAVSYLFFNRIYYYLYRKPLKSRSSLAFISK</sequence>
<reference evidence="2" key="1">
    <citation type="submission" date="2023-07" db="EMBL/GenBank/DDBJ databases">
        <authorList>
            <consortium name="AG Swart"/>
            <person name="Singh M."/>
            <person name="Singh A."/>
            <person name="Seah K."/>
            <person name="Emmerich C."/>
        </authorList>
    </citation>
    <scope>NUCLEOTIDE SEQUENCE</scope>
    <source>
        <strain evidence="2">DP1</strain>
    </source>
</reference>